<dbReference type="Proteomes" id="UP000002287">
    <property type="component" value="Plasmid pBVIE01"/>
</dbReference>
<reference evidence="3 4" key="1">
    <citation type="submission" date="2007-03" db="EMBL/GenBank/DDBJ databases">
        <title>Complete sequence of plasmid pBVIE01 of Burkholderia vietnamiensis G4.</title>
        <authorList>
            <consortium name="US DOE Joint Genome Institute"/>
            <person name="Copeland A."/>
            <person name="Lucas S."/>
            <person name="Lapidus A."/>
            <person name="Barry K."/>
            <person name="Detter J.C."/>
            <person name="Glavina del Rio T."/>
            <person name="Hammon N."/>
            <person name="Israni S."/>
            <person name="Dalin E."/>
            <person name="Tice H."/>
            <person name="Pitluck S."/>
            <person name="Chain P."/>
            <person name="Malfatti S."/>
            <person name="Shin M."/>
            <person name="Vergez L."/>
            <person name="Schmutz J."/>
            <person name="Larimer F."/>
            <person name="Land M."/>
            <person name="Hauser L."/>
            <person name="Kyrpides N."/>
            <person name="Tiedje J."/>
            <person name="Richardson P."/>
        </authorList>
    </citation>
    <scope>NUCLEOTIDE SEQUENCE [LARGE SCALE GENOMIC DNA]</scope>
    <source>
        <strain evidence="4">G4 / LMG 22486</strain>
        <plasmid evidence="3 4">pBVIE01</plasmid>
    </source>
</reference>
<keyword evidence="2" id="KW-0732">Signal</keyword>
<dbReference type="EMBL" id="CP000617">
    <property type="protein sequence ID" value="ABO59800.1"/>
    <property type="molecule type" value="Genomic_DNA"/>
</dbReference>
<feature type="chain" id="PRO_5002670330" description="Lipoprotein" evidence="2">
    <location>
        <begin position="23"/>
        <end position="217"/>
    </location>
</feature>
<feature type="signal peptide" evidence="2">
    <location>
        <begin position="1"/>
        <end position="22"/>
    </location>
</feature>
<dbReference type="HOGENOM" id="CLU_1270341_0_0_4"/>
<evidence type="ECO:0008006" key="5">
    <source>
        <dbReference type="Google" id="ProtNLM"/>
    </source>
</evidence>
<evidence type="ECO:0000313" key="4">
    <source>
        <dbReference type="Proteomes" id="UP000002287"/>
    </source>
</evidence>
<dbReference type="AlphaFoldDB" id="A4JU47"/>
<evidence type="ECO:0000256" key="2">
    <source>
        <dbReference type="SAM" id="SignalP"/>
    </source>
</evidence>
<keyword evidence="3" id="KW-0614">Plasmid</keyword>
<gene>
    <name evidence="3" type="ordered locus">Bcep1808_6913</name>
</gene>
<evidence type="ECO:0000313" key="3">
    <source>
        <dbReference type="EMBL" id="ABO59800.1"/>
    </source>
</evidence>
<protein>
    <recommendedName>
        <fullName evidence="5">Lipoprotein</fullName>
    </recommendedName>
</protein>
<organism evidence="3 4">
    <name type="scientific">Burkholderia vietnamiensis (strain G4 / LMG 22486)</name>
    <name type="common">Burkholderia cepacia (strain R1808)</name>
    <dbReference type="NCBI Taxonomy" id="269482"/>
    <lineage>
        <taxon>Bacteria</taxon>
        <taxon>Pseudomonadati</taxon>
        <taxon>Pseudomonadota</taxon>
        <taxon>Betaproteobacteria</taxon>
        <taxon>Burkholderiales</taxon>
        <taxon>Burkholderiaceae</taxon>
        <taxon>Burkholderia</taxon>
        <taxon>Burkholderia cepacia complex</taxon>
    </lineage>
</organism>
<sequence length="217" mass="22216">MTKNTKAIVLATLATAVFAAHAAAQSNCAIQDPISGQCLATGGAVAGAVQNRAATRGTRTASSGGELSITGPYGQVSAPSGQPGSLGGVSERSGYYECAVYDKEHQRCMVKASSAEEREQALQAGIEAGRNGAKLLHEVQVRAGLIPSSAQVGQKAFANPTSASSAPLATTLVSAPPAPSNADTYTCVQRQLTALGKRLKRTLTAEETIRTIKGCEQ</sequence>
<feature type="region of interest" description="Disordered" evidence="1">
    <location>
        <begin position="56"/>
        <end position="88"/>
    </location>
</feature>
<evidence type="ECO:0000256" key="1">
    <source>
        <dbReference type="SAM" id="MobiDB-lite"/>
    </source>
</evidence>
<proteinExistence type="predicted"/>
<accession>A4JU47</accession>
<name>A4JU47_BURVG</name>
<geneLocation type="plasmid" evidence="3 4">
    <name>pBVIE01</name>
</geneLocation>
<dbReference type="KEGG" id="bvi:Bcep1808_6913"/>